<reference evidence="2" key="1">
    <citation type="submission" date="2004-06" db="EMBL/GenBank/DDBJ databases">
        <title>Analysis and comparison of biosynthetic gene clusters for the 2-deoxy-inosamine containing aminoglycoside antibiotics ribostamycin, neomycin, lividomycin, paromomycin and butirosin.</title>
        <authorList>
            <person name="Aboshanab K."/>
            <person name="Schmidt-Beissner H."/>
            <person name="Wehmeier U."/>
            <person name="Piepersberg W."/>
            <person name="Welzel K."/>
            <person name="Vente A."/>
        </authorList>
    </citation>
    <scope>NUCLEOTIDE SEQUENCE</scope>
    <source>
        <strain evidence="2">CBS 844.73</strain>
    </source>
</reference>
<sequence length="131" mass="13890">MTGGVMKWTKGMATVAATVMAAGTLTFVGAGSAEAASSCPGKRVKRVNFDTGWTDLYSSKNYNCAITHNRKPGVKYYMGAYIQVIGGTKKQDYGYYTKHAGPVKVLTKGACINFGGRVGNTGDGKNYHCGK</sequence>
<proteinExistence type="predicted"/>
<evidence type="ECO:0000313" key="2">
    <source>
        <dbReference type="EMBL" id="CAG38691.1"/>
    </source>
</evidence>
<dbReference type="AlphaFoldDB" id="Q2MF76"/>
<dbReference type="EMBL" id="AJ748832">
    <property type="protein sequence ID" value="CAG38691.1"/>
    <property type="molecule type" value="Genomic_DNA"/>
</dbReference>
<keyword evidence="1" id="KW-0732">Signal</keyword>
<accession>Q2MF76</accession>
<feature type="chain" id="PRO_5004212688" description="Secreted protein" evidence="1">
    <location>
        <begin position="36"/>
        <end position="131"/>
    </location>
</feature>
<organism evidence="2">
    <name type="scientific">Streptomyces lividus</name>
    <dbReference type="NCBI Taxonomy" id="282216"/>
    <lineage>
        <taxon>Bacteria</taxon>
        <taxon>Bacillati</taxon>
        <taxon>Actinomycetota</taxon>
        <taxon>Actinomycetes</taxon>
        <taxon>Kitasatosporales</taxon>
        <taxon>Streptomycetaceae</taxon>
        <taxon>Streptomyces</taxon>
    </lineage>
</organism>
<name>Q2MF76_STRLV</name>
<evidence type="ECO:0000256" key="1">
    <source>
        <dbReference type="SAM" id="SignalP"/>
    </source>
</evidence>
<protein>
    <recommendedName>
        <fullName evidence="3">Secreted protein</fullName>
    </recommendedName>
</protein>
<feature type="signal peptide" evidence="1">
    <location>
        <begin position="1"/>
        <end position="35"/>
    </location>
</feature>
<evidence type="ECO:0008006" key="3">
    <source>
        <dbReference type="Google" id="ProtNLM"/>
    </source>
</evidence>